<dbReference type="OrthoDB" id="3181669at2759"/>
<reference evidence="1 2" key="1">
    <citation type="journal article" date="2019" name="Nat. Ecol. Evol.">
        <title>Megaphylogeny resolves global patterns of mushroom evolution.</title>
        <authorList>
            <person name="Varga T."/>
            <person name="Krizsan K."/>
            <person name="Foldi C."/>
            <person name="Dima B."/>
            <person name="Sanchez-Garcia M."/>
            <person name="Sanchez-Ramirez S."/>
            <person name="Szollosi G.J."/>
            <person name="Szarkandi J.G."/>
            <person name="Papp V."/>
            <person name="Albert L."/>
            <person name="Andreopoulos W."/>
            <person name="Angelini C."/>
            <person name="Antonin V."/>
            <person name="Barry K.W."/>
            <person name="Bougher N.L."/>
            <person name="Buchanan P."/>
            <person name="Buyck B."/>
            <person name="Bense V."/>
            <person name="Catcheside P."/>
            <person name="Chovatia M."/>
            <person name="Cooper J."/>
            <person name="Damon W."/>
            <person name="Desjardin D."/>
            <person name="Finy P."/>
            <person name="Geml J."/>
            <person name="Haridas S."/>
            <person name="Hughes K."/>
            <person name="Justo A."/>
            <person name="Karasinski D."/>
            <person name="Kautmanova I."/>
            <person name="Kiss B."/>
            <person name="Kocsube S."/>
            <person name="Kotiranta H."/>
            <person name="LaButti K.M."/>
            <person name="Lechner B.E."/>
            <person name="Liimatainen K."/>
            <person name="Lipzen A."/>
            <person name="Lukacs Z."/>
            <person name="Mihaltcheva S."/>
            <person name="Morgado L.N."/>
            <person name="Niskanen T."/>
            <person name="Noordeloos M.E."/>
            <person name="Ohm R.A."/>
            <person name="Ortiz-Santana B."/>
            <person name="Ovrebo C."/>
            <person name="Racz N."/>
            <person name="Riley R."/>
            <person name="Savchenko A."/>
            <person name="Shiryaev A."/>
            <person name="Soop K."/>
            <person name="Spirin V."/>
            <person name="Szebenyi C."/>
            <person name="Tomsovsky M."/>
            <person name="Tulloss R.E."/>
            <person name="Uehling J."/>
            <person name="Grigoriev I.V."/>
            <person name="Vagvolgyi C."/>
            <person name="Papp T."/>
            <person name="Martin F.M."/>
            <person name="Miettinen O."/>
            <person name="Hibbett D.S."/>
            <person name="Nagy L.G."/>
        </authorList>
    </citation>
    <scope>NUCLEOTIDE SEQUENCE [LARGE SCALE GENOMIC DNA]</scope>
    <source>
        <strain evidence="1 2">OMC1185</strain>
    </source>
</reference>
<gene>
    <name evidence="1" type="ORF">OE88DRAFT_1661182</name>
</gene>
<protein>
    <submittedName>
        <fullName evidence="1">Uncharacterized protein</fullName>
    </submittedName>
</protein>
<dbReference type="EMBL" id="ML213513">
    <property type="protein sequence ID" value="TFK50639.1"/>
    <property type="molecule type" value="Genomic_DNA"/>
</dbReference>
<evidence type="ECO:0000313" key="2">
    <source>
        <dbReference type="Proteomes" id="UP000305948"/>
    </source>
</evidence>
<sequence>MPSANNATLFIVPGERAQDDCCLGARTQARRCYSSRDRAEIVCLNSLLPGARLPAELLVEVCMIYMDAHGGGNGTDTALASRPSVATLLPPRPAMTLGKETRRAPLLQLLAGVLAALASWNAPAWVSKLETPDLWRRRDRECNRHHPGRRPPSESSLLLAAPFAVHGGCSYRLHAPFRLQLGVTTLRMMGVVLLPLGRRGTVVTIHRVTAV</sequence>
<organism evidence="1 2">
    <name type="scientific">Heliocybe sulcata</name>
    <dbReference type="NCBI Taxonomy" id="5364"/>
    <lineage>
        <taxon>Eukaryota</taxon>
        <taxon>Fungi</taxon>
        <taxon>Dikarya</taxon>
        <taxon>Basidiomycota</taxon>
        <taxon>Agaricomycotina</taxon>
        <taxon>Agaricomycetes</taxon>
        <taxon>Gloeophyllales</taxon>
        <taxon>Gloeophyllaceae</taxon>
        <taxon>Heliocybe</taxon>
    </lineage>
</organism>
<dbReference type="Proteomes" id="UP000305948">
    <property type="component" value="Unassembled WGS sequence"/>
</dbReference>
<keyword evidence="2" id="KW-1185">Reference proteome</keyword>
<dbReference type="AlphaFoldDB" id="A0A5C3MYS2"/>
<accession>A0A5C3MYS2</accession>
<name>A0A5C3MYS2_9AGAM</name>
<evidence type="ECO:0000313" key="1">
    <source>
        <dbReference type="EMBL" id="TFK50639.1"/>
    </source>
</evidence>
<proteinExistence type="predicted"/>